<dbReference type="InterPro" id="IPR038257">
    <property type="entry name" value="CRISPR-assoc_Cas3_HD_sf"/>
</dbReference>
<evidence type="ECO:0000256" key="1">
    <source>
        <dbReference type="ARBA" id="ARBA00006847"/>
    </source>
</evidence>
<keyword evidence="3" id="KW-0479">Metal-binding</keyword>
<gene>
    <name evidence="12" type="ORF">TH68_10100</name>
</gene>
<evidence type="ECO:0000256" key="9">
    <source>
        <dbReference type="SAM" id="MobiDB-lite"/>
    </source>
</evidence>
<dbReference type="GO" id="GO:0004386">
    <property type="term" value="F:helicase activity"/>
    <property type="evidence" value="ECO:0007669"/>
    <property type="project" value="UniProtKB-KW"/>
</dbReference>
<dbReference type="InterPro" id="IPR013444">
    <property type="entry name" value="Helicase_Cas3_CRISPR-ass_Anaes"/>
</dbReference>
<dbReference type="SUPFAM" id="SSF109604">
    <property type="entry name" value="HD-domain/PDEase-like"/>
    <property type="match status" value="1"/>
</dbReference>
<dbReference type="AlphaFoldDB" id="A0A6N3WY02"/>
<dbReference type="Proteomes" id="UP000035054">
    <property type="component" value="Unassembled WGS sequence"/>
</dbReference>
<dbReference type="SMART" id="SM00487">
    <property type="entry name" value="DEXDc"/>
    <property type="match status" value="1"/>
</dbReference>
<sequence>MNLSPTDFSGFFHAIHGYDPFPWQQRLVNELADGSDKQPPDIWPDVLDLPTGSGKTAALDVAIFHLALRADEPGKAALRIALVVDRRLVVDDAFSRARKIAKALCNSLKKDVEGWEVVKEVAHRLRGLAGQDAPPLVAQRLRGGAPLEHDWARTPTQPIILCSTVDQVGSRLLFRGYGVSDRMKPVHAGLLGVNSLILLDEAHLSEPFRQTLDGVCNIGRTKMKVALLSATPGQNAERPFTLSYEDQDHPILSKRLKAQKVATLKPLKSEVDKTKAAETFACEARMVAEQLQEEGVSSAAIAVVVNRVALARDIFTKLSEKLSGSGKDVVLMIGRSRDIDRDKIASKLDPFRTGNQESRSEEKPLFIVATQCLEVGVDLDLDGLVTQAASLDALRQRFGRLNRAGRPVTAKGVILAFAEDVAKKADDPVYGDRIRLTWEALKKVADEDQVKSVDFGVEALPERLKRAGIDLDDLAAERPVAPVLMPAYLDLWSQTWPRPTADPEVSLFLHGSERTTAGVFIVWRSDISANDFKDDDRKNDLKKIIELVPPRSAEAVEVPLWIVRAWLNQSDDARTGDVSDAPEREVENHDTANSRQAFCWAGADDPRTGIIRCSGDLRMGDLLVVLAEDGGCDEFGWAPGSKAPVWDVADQAAKPYWGRRCAVRITRDVVRTDEQWNRIASVLDGAEGVGGSDLVEALLGALPSEAMNDDSNGSPMSRNVWEPLKALLRARGDKINVHFPYGNDPKRGAILVANRGIKNASDLDGSVPTTEDDSASHNTEPVSLDNHGRRVKSFAKEFAQALGLQDMVVSDLELAAYLHDAGKADPRFQVMLAGGDPWNRPDGPPLAKSRRSWSPPAWERASLPKGWRHEALSVRMARLHPDLAKARDPGLVLWLIGTHHGFGRPFFNFLDQHPEQPLACLEMNEWPLSPDLAGPQSLAFDWEGRDWPSLFEDLKQRYGIWGLAHLEAILRLADHRA</sequence>
<evidence type="ECO:0000256" key="6">
    <source>
        <dbReference type="ARBA" id="ARBA00022806"/>
    </source>
</evidence>
<dbReference type="GO" id="GO:0046872">
    <property type="term" value="F:metal ion binding"/>
    <property type="evidence" value="ECO:0007669"/>
    <property type="project" value="UniProtKB-KW"/>
</dbReference>
<evidence type="ECO:0000313" key="13">
    <source>
        <dbReference type="Proteomes" id="UP000035054"/>
    </source>
</evidence>
<reference evidence="12 13" key="1">
    <citation type="submission" date="2015-01" db="EMBL/GenBank/DDBJ databases">
        <title>Lifestyle Evolution in Cyanobacterial Symbionts of Sponges.</title>
        <authorList>
            <person name="Burgsdorf I."/>
            <person name="Slaby B.M."/>
            <person name="Handley K.M."/>
            <person name="Haber M."/>
            <person name="Blom J."/>
            <person name="Marshall C.W."/>
            <person name="Gilbert J.A."/>
            <person name="Hentschel U."/>
            <person name="Steindler L."/>
        </authorList>
    </citation>
    <scope>NUCLEOTIDE SEQUENCE [LARGE SCALE GENOMIC DNA]</scope>
    <source>
        <strain evidence="12">142</strain>
    </source>
</reference>
<dbReference type="GO" id="GO:0005524">
    <property type="term" value="F:ATP binding"/>
    <property type="evidence" value="ECO:0007669"/>
    <property type="project" value="UniProtKB-KW"/>
</dbReference>
<dbReference type="EMBL" id="JXUO01000310">
    <property type="protein sequence ID" value="KKZ10629.1"/>
    <property type="molecule type" value="Genomic_DNA"/>
</dbReference>
<evidence type="ECO:0000313" key="12">
    <source>
        <dbReference type="EMBL" id="KKZ10629.1"/>
    </source>
</evidence>
<dbReference type="GO" id="GO:0016787">
    <property type="term" value="F:hydrolase activity"/>
    <property type="evidence" value="ECO:0007669"/>
    <property type="project" value="UniProtKB-KW"/>
</dbReference>
<evidence type="ECO:0000256" key="3">
    <source>
        <dbReference type="ARBA" id="ARBA00022723"/>
    </source>
</evidence>
<dbReference type="InterPro" id="IPR054712">
    <property type="entry name" value="Cas3-like_dom"/>
</dbReference>
<dbReference type="Gene3D" id="3.40.50.300">
    <property type="entry name" value="P-loop containing nucleotide triphosphate hydrolases"/>
    <property type="match status" value="2"/>
</dbReference>
<keyword evidence="8" id="KW-0051">Antiviral defense</keyword>
<keyword evidence="4" id="KW-0547">Nucleotide-binding</keyword>
<accession>A0A6N3WY02</accession>
<evidence type="ECO:0000256" key="2">
    <source>
        <dbReference type="ARBA" id="ARBA00009046"/>
    </source>
</evidence>
<dbReference type="NCBIfam" id="TIGR02621">
    <property type="entry name" value="cas3_GSU0051"/>
    <property type="match status" value="1"/>
</dbReference>
<dbReference type="InterPro" id="IPR027417">
    <property type="entry name" value="P-loop_NTPase"/>
</dbReference>
<dbReference type="Pfam" id="PF22590">
    <property type="entry name" value="Cas3-like_C_2"/>
    <property type="match status" value="1"/>
</dbReference>
<evidence type="ECO:0000256" key="4">
    <source>
        <dbReference type="ARBA" id="ARBA00022741"/>
    </source>
</evidence>
<dbReference type="SUPFAM" id="SSF52540">
    <property type="entry name" value="P-loop containing nucleoside triphosphate hydrolases"/>
    <property type="match status" value="1"/>
</dbReference>
<dbReference type="Pfam" id="PF18019">
    <property type="entry name" value="Cas3_HD"/>
    <property type="match status" value="1"/>
</dbReference>
<dbReference type="PROSITE" id="PS51643">
    <property type="entry name" value="HD_CAS3"/>
    <property type="match status" value="1"/>
</dbReference>
<feature type="domain" description="Helicase ATP-binding" evidence="10">
    <location>
        <begin position="46"/>
        <end position="250"/>
    </location>
</feature>
<dbReference type="GO" id="GO:0051607">
    <property type="term" value="P:defense response to virus"/>
    <property type="evidence" value="ECO:0007669"/>
    <property type="project" value="UniProtKB-KW"/>
</dbReference>
<dbReference type="SMART" id="SM00490">
    <property type="entry name" value="HELICc"/>
    <property type="match status" value="1"/>
</dbReference>
<dbReference type="InterPro" id="IPR014001">
    <property type="entry name" value="Helicase_ATP-bd"/>
</dbReference>
<evidence type="ECO:0000259" key="11">
    <source>
        <dbReference type="PROSITE" id="PS51643"/>
    </source>
</evidence>
<evidence type="ECO:0008006" key="14">
    <source>
        <dbReference type="Google" id="ProtNLM"/>
    </source>
</evidence>
<dbReference type="InterPro" id="IPR006483">
    <property type="entry name" value="CRISPR-assoc_Cas3_HD"/>
</dbReference>
<feature type="non-terminal residue" evidence="12">
    <location>
        <position position="977"/>
    </location>
</feature>
<feature type="region of interest" description="Disordered" evidence="9">
    <location>
        <begin position="761"/>
        <end position="785"/>
    </location>
</feature>
<dbReference type="PROSITE" id="PS51192">
    <property type="entry name" value="HELICASE_ATP_BIND_1"/>
    <property type="match status" value="1"/>
</dbReference>
<comment type="caution">
    <text evidence="12">The sequence shown here is derived from an EMBL/GenBank/DDBJ whole genome shotgun (WGS) entry which is preliminary data.</text>
</comment>
<proteinExistence type="inferred from homology"/>
<keyword evidence="7" id="KW-0067">ATP-binding</keyword>
<evidence type="ECO:0000256" key="8">
    <source>
        <dbReference type="ARBA" id="ARBA00023118"/>
    </source>
</evidence>
<comment type="similarity">
    <text evidence="2">In the central section; belongs to the CRISPR-associated helicase Cas3 family.</text>
</comment>
<name>A0A6N3WY02_9SYNE</name>
<protein>
    <recommendedName>
        <fullName evidence="14">HD Cas3-type domain-containing protein</fullName>
    </recommendedName>
</protein>
<keyword evidence="6" id="KW-0347">Helicase</keyword>
<feature type="domain" description="HD Cas3-type" evidence="11">
    <location>
        <begin position="777"/>
        <end position="976"/>
    </location>
</feature>
<evidence type="ECO:0000256" key="7">
    <source>
        <dbReference type="ARBA" id="ARBA00022840"/>
    </source>
</evidence>
<evidence type="ECO:0000259" key="10">
    <source>
        <dbReference type="PROSITE" id="PS51192"/>
    </source>
</evidence>
<dbReference type="InterPro" id="IPR001650">
    <property type="entry name" value="Helicase_C-like"/>
</dbReference>
<organism evidence="12 13">
    <name type="scientific">Candidatus Synechococcus spongiarum 142</name>
    <dbReference type="NCBI Taxonomy" id="1608213"/>
    <lineage>
        <taxon>Bacteria</taxon>
        <taxon>Bacillati</taxon>
        <taxon>Cyanobacteriota</taxon>
        <taxon>Cyanophyceae</taxon>
        <taxon>Synechococcales</taxon>
        <taxon>Synechococcaceae</taxon>
        <taxon>Synechococcus</taxon>
    </lineage>
</organism>
<dbReference type="Gene3D" id="1.10.3210.30">
    <property type="match status" value="1"/>
</dbReference>
<comment type="similarity">
    <text evidence="1">In the N-terminal section; belongs to the CRISPR-associated nuclease Cas3-HD family.</text>
</comment>
<keyword evidence="5" id="KW-0378">Hydrolase</keyword>
<evidence type="ECO:0000256" key="5">
    <source>
        <dbReference type="ARBA" id="ARBA00022801"/>
    </source>
</evidence>